<dbReference type="Proteomes" id="UP000887579">
    <property type="component" value="Unplaced"/>
</dbReference>
<dbReference type="WBParaSite" id="ES5_v2.g22179.t1">
    <property type="protein sequence ID" value="ES5_v2.g22179.t1"/>
    <property type="gene ID" value="ES5_v2.g22179"/>
</dbReference>
<evidence type="ECO:0000313" key="1">
    <source>
        <dbReference type="Proteomes" id="UP000887579"/>
    </source>
</evidence>
<organism evidence="1 2">
    <name type="scientific">Panagrolaimus sp. ES5</name>
    <dbReference type="NCBI Taxonomy" id="591445"/>
    <lineage>
        <taxon>Eukaryota</taxon>
        <taxon>Metazoa</taxon>
        <taxon>Ecdysozoa</taxon>
        <taxon>Nematoda</taxon>
        <taxon>Chromadorea</taxon>
        <taxon>Rhabditida</taxon>
        <taxon>Tylenchina</taxon>
        <taxon>Panagrolaimomorpha</taxon>
        <taxon>Panagrolaimoidea</taxon>
        <taxon>Panagrolaimidae</taxon>
        <taxon>Panagrolaimus</taxon>
    </lineage>
</organism>
<evidence type="ECO:0000313" key="2">
    <source>
        <dbReference type="WBParaSite" id="ES5_v2.g22179.t1"/>
    </source>
</evidence>
<name>A0AC34FXW0_9BILA</name>
<reference evidence="2" key="1">
    <citation type="submission" date="2022-11" db="UniProtKB">
        <authorList>
            <consortium name="WormBaseParasite"/>
        </authorList>
    </citation>
    <scope>IDENTIFICATION</scope>
</reference>
<sequence>MLAPKGKPHCIIALFATLAALVNFQEAYSNSYPNTAYFSFRNYINESYIARGVVDGMPEWIFTWVWSLVLNIWFIGLLFGVFCTPYMTDNYGRKCNFIKYVLSNSKMAYFQETTSTDMRGVCSFLSETAFIAVNVVGMGFGLNVVFGQNLVLLVGFGAIPGIIAILIMFPLHETPKFLLIHKKDRKAAIESLKFYRGARQNYDDIINNILKESDEKMDMPLSRALKDVLQQPHLRKALILGILSLQLIVGIYPILYLSTDILETHFSNEMAQYASFAFIIANFLASIIGTFWVDRFGRRPMMLGAGILNTFCLISYLIFDRLAAGLNSYYRYGCVGSLIGFGITYGGALGPIAYFITSELSAQRYRSLIQSMVFGINTLINFVFSFITLPMYQWISAWSFVPLFILPSFASLFYLYHNLPETKGKEIHEIVAQMIAKEAQNDFNRSTKKGYGNKNNKRNTSISTLSQSFSTTTTSPSTASSTISTTSSSASHSEDDSEAGECGREERRKIAIYEIAKATRDYSKISSAYFCSALPTIGANITNVQYYANPNYKIN</sequence>
<protein>
    <submittedName>
        <fullName evidence="2">MFS domain-containing protein</fullName>
    </submittedName>
</protein>
<accession>A0AC34FXW0</accession>
<proteinExistence type="predicted"/>